<comment type="caution">
    <text evidence="1">The sequence shown here is derived from an EMBL/GenBank/DDBJ whole genome shotgun (WGS) entry which is preliminary data.</text>
</comment>
<proteinExistence type="predicted"/>
<organism evidence="1 2">
    <name type="scientific">Catharanthus roseus</name>
    <name type="common">Madagascar periwinkle</name>
    <name type="synonym">Vinca rosea</name>
    <dbReference type="NCBI Taxonomy" id="4058"/>
    <lineage>
        <taxon>Eukaryota</taxon>
        <taxon>Viridiplantae</taxon>
        <taxon>Streptophyta</taxon>
        <taxon>Embryophyta</taxon>
        <taxon>Tracheophyta</taxon>
        <taxon>Spermatophyta</taxon>
        <taxon>Magnoliopsida</taxon>
        <taxon>eudicotyledons</taxon>
        <taxon>Gunneridae</taxon>
        <taxon>Pentapetalae</taxon>
        <taxon>asterids</taxon>
        <taxon>lamiids</taxon>
        <taxon>Gentianales</taxon>
        <taxon>Apocynaceae</taxon>
        <taxon>Rauvolfioideae</taxon>
        <taxon>Vinceae</taxon>
        <taxon>Catharanthinae</taxon>
        <taxon>Catharanthus</taxon>
    </lineage>
</organism>
<dbReference type="Proteomes" id="UP001060085">
    <property type="component" value="Linkage Group LG03"/>
</dbReference>
<reference evidence="2" key="1">
    <citation type="journal article" date="2023" name="Nat. Plants">
        <title>Single-cell RNA sequencing provides a high-resolution roadmap for understanding the multicellular compartmentation of specialized metabolism.</title>
        <authorList>
            <person name="Sun S."/>
            <person name="Shen X."/>
            <person name="Li Y."/>
            <person name="Li Y."/>
            <person name="Wang S."/>
            <person name="Li R."/>
            <person name="Zhang H."/>
            <person name="Shen G."/>
            <person name="Guo B."/>
            <person name="Wei J."/>
            <person name="Xu J."/>
            <person name="St-Pierre B."/>
            <person name="Chen S."/>
            <person name="Sun C."/>
        </authorList>
    </citation>
    <scope>NUCLEOTIDE SEQUENCE [LARGE SCALE GENOMIC DNA]</scope>
</reference>
<gene>
    <name evidence="1" type="ORF">M9H77_13751</name>
</gene>
<accession>A0ACC0BL17</accession>
<evidence type="ECO:0000313" key="1">
    <source>
        <dbReference type="EMBL" id="KAI5673387.1"/>
    </source>
</evidence>
<name>A0ACC0BL17_CATRO</name>
<sequence length="120" mass="12971">MAYGYEYTKTHPRPLRVESGSINFIPKDFESGFGSIFHYKGLGLVQGGPYPSRPVYSPMCYHSKEDAQDIGICGTDEPVVPRGRGASNEHPTAPRGGDAYDVSLVLGGGTYNVPDLPGYD</sequence>
<dbReference type="EMBL" id="CM044703">
    <property type="protein sequence ID" value="KAI5673387.1"/>
    <property type="molecule type" value="Genomic_DNA"/>
</dbReference>
<evidence type="ECO:0000313" key="2">
    <source>
        <dbReference type="Proteomes" id="UP001060085"/>
    </source>
</evidence>
<protein>
    <submittedName>
        <fullName evidence="1">Uncharacterized protein</fullName>
    </submittedName>
</protein>
<keyword evidence="2" id="KW-1185">Reference proteome</keyword>